<dbReference type="EMBL" id="UYSL01019984">
    <property type="protein sequence ID" value="VDL71863.1"/>
    <property type="molecule type" value="Genomic_DNA"/>
</dbReference>
<feature type="transmembrane region" description="Helical" evidence="1">
    <location>
        <begin position="93"/>
        <end position="116"/>
    </location>
</feature>
<accession>A0A0N4XYT9</accession>
<keyword evidence="3" id="KW-1185">Reference proteome</keyword>
<protein>
    <submittedName>
        <fullName evidence="4">PRM1A</fullName>
    </submittedName>
</protein>
<evidence type="ECO:0000313" key="3">
    <source>
        <dbReference type="Proteomes" id="UP000271162"/>
    </source>
</evidence>
<reference evidence="2 3" key="2">
    <citation type="submission" date="2018-11" db="EMBL/GenBank/DDBJ databases">
        <authorList>
            <consortium name="Pathogen Informatics"/>
        </authorList>
    </citation>
    <scope>NUCLEOTIDE SEQUENCE [LARGE SCALE GENOMIC DNA]</scope>
</reference>
<evidence type="ECO:0000256" key="1">
    <source>
        <dbReference type="SAM" id="Phobius"/>
    </source>
</evidence>
<keyword evidence="1" id="KW-0472">Membrane</keyword>
<proteinExistence type="predicted"/>
<dbReference type="Proteomes" id="UP000271162">
    <property type="component" value="Unassembled WGS sequence"/>
</dbReference>
<dbReference type="WBParaSite" id="NBR_0000827301-mRNA-1">
    <property type="protein sequence ID" value="NBR_0000827301-mRNA-1"/>
    <property type="gene ID" value="NBR_0000827301"/>
</dbReference>
<keyword evidence="1" id="KW-0812">Transmembrane</keyword>
<keyword evidence="1" id="KW-1133">Transmembrane helix</keyword>
<reference evidence="4" key="1">
    <citation type="submission" date="2017-02" db="UniProtKB">
        <authorList>
            <consortium name="WormBaseParasite"/>
        </authorList>
    </citation>
    <scope>IDENTIFICATION</scope>
</reference>
<organism evidence="4">
    <name type="scientific">Nippostrongylus brasiliensis</name>
    <name type="common">Rat hookworm</name>
    <dbReference type="NCBI Taxonomy" id="27835"/>
    <lineage>
        <taxon>Eukaryota</taxon>
        <taxon>Metazoa</taxon>
        <taxon>Ecdysozoa</taxon>
        <taxon>Nematoda</taxon>
        <taxon>Chromadorea</taxon>
        <taxon>Rhabditida</taxon>
        <taxon>Rhabditina</taxon>
        <taxon>Rhabditomorpha</taxon>
        <taxon>Strongyloidea</taxon>
        <taxon>Heligmosomidae</taxon>
        <taxon>Nippostrongylus</taxon>
    </lineage>
</organism>
<name>A0A0N4XYT9_NIPBR</name>
<evidence type="ECO:0000313" key="4">
    <source>
        <dbReference type="WBParaSite" id="NBR_0000827301-mRNA-1"/>
    </source>
</evidence>
<gene>
    <name evidence="2" type="ORF">NBR_LOCUS8274</name>
</gene>
<evidence type="ECO:0000313" key="2">
    <source>
        <dbReference type="EMBL" id="VDL71863.1"/>
    </source>
</evidence>
<dbReference type="AlphaFoldDB" id="A0A0N4XYT9"/>
<sequence length="365" mass="41026">MEFLSTCSTCHIRDICIKDMNQAITVAKESQRTMENLKNLTLGKSDKQKQNLGLNYLEAMDGKLAHLIASFTELSDTVNYTHNREYSRKVSSFLGYTLFFPLCLTLLSILGLAGILGSWKFYMGGDRDDAHRYRRGAVADAIGNIISSAAYSAMIIGSMLCFMTAMCFLLAFTTMLICTGMFRDNDLRLLQAVPKLHHTAVFGDQVVHYSLHDIFYKCKNGYAFFDAINGSHIMAETEVNKRLLGLHINYANQGALNSESEAVKDAILSLRKQLGELTQGVDEKAVVDISPQCESLMEIWNTLGDYVCYCISFPTQGLWVACMICAIGSSAIYHAFFNTSRFLHDYAATTKEILDRRRKREQKVF</sequence>